<keyword evidence="2" id="KW-1185">Reference proteome</keyword>
<proteinExistence type="predicted"/>
<dbReference type="STRING" id="1742972.COMA1_30196"/>
<organism evidence="1 2">
    <name type="scientific">Candidatus Nitrospira nitrosa</name>
    <dbReference type="NCBI Taxonomy" id="1742972"/>
    <lineage>
        <taxon>Bacteria</taxon>
        <taxon>Pseudomonadati</taxon>
        <taxon>Nitrospirota</taxon>
        <taxon>Nitrospiria</taxon>
        <taxon>Nitrospirales</taxon>
        <taxon>Nitrospiraceae</taxon>
        <taxon>Nitrospira</taxon>
    </lineage>
</organism>
<sequence length="63" mass="7538">MESIKYIYWQDQNHWLGYLQEYPDYWTQGESLEDLQAQLGDLYRDLTSGEIPGVRKLAELTLR</sequence>
<evidence type="ECO:0000313" key="2">
    <source>
        <dbReference type="Proteomes" id="UP000199032"/>
    </source>
</evidence>
<dbReference type="SUPFAM" id="SSF143100">
    <property type="entry name" value="TTHA1013/TTHA0281-like"/>
    <property type="match status" value="1"/>
</dbReference>
<gene>
    <name evidence="1" type="ORF">COMA1_30196</name>
</gene>
<dbReference type="AlphaFoldDB" id="A0A0S4LGJ6"/>
<name>A0A0S4LGJ6_9BACT</name>
<protein>
    <recommendedName>
        <fullName evidence="3">Type II toxin-antitoxin system HicB family antitoxin</fullName>
    </recommendedName>
</protein>
<evidence type="ECO:0000313" key="1">
    <source>
        <dbReference type="EMBL" id="CUS36705.1"/>
    </source>
</evidence>
<dbReference type="Proteomes" id="UP000199032">
    <property type="component" value="Unassembled WGS sequence"/>
</dbReference>
<dbReference type="RefSeq" id="WP_090749247.1">
    <property type="nucleotide sequence ID" value="NZ_CZQA01000009.1"/>
</dbReference>
<accession>A0A0S4LGJ6</accession>
<dbReference type="EMBL" id="CZQA01000009">
    <property type="protein sequence ID" value="CUS36705.1"/>
    <property type="molecule type" value="Genomic_DNA"/>
</dbReference>
<evidence type="ECO:0008006" key="3">
    <source>
        <dbReference type="Google" id="ProtNLM"/>
    </source>
</evidence>
<dbReference type="InterPro" id="IPR035069">
    <property type="entry name" value="TTHA1013/TTHA0281-like"/>
</dbReference>
<dbReference type="OrthoDB" id="9800022at2"/>
<reference evidence="1 2" key="1">
    <citation type="submission" date="2015-10" db="EMBL/GenBank/DDBJ databases">
        <authorList>
            <person name="Gilbert D.G."/>
        </authorList>
    </citation>
    <scope>NUCLEOTIDE SEQUENCE [LARGE SCALE GENOMIC DNA]</scope>
    <source>
        <strain evidence="1">COMA1</strain>
    </source>
</reference>